<evidence type="ECO:0000256" key="1">
    <source>
        <dbReference type="SAM" id="MobiDB-lite"/>
    </source>
</evidence>
<proteinExistence type="predicted"/>
<sequence length="83" mass="9307">MRSGYNYMRTGPARASSRSPQRIRPIGQRTRPRPPLCTAGDPPLSVCIKGSWRQSSVGRPSRWRYSSAATRRGRTAIEVAETF</sequence>
<feature type="region of interest" description="Disordered" evidence="1">
    <location>
        <begin position="1"/>
        <end position="42"/>
    </location>
</feature>
<protein>
    <submittedName>
        <fullName evidence="2">Uncharacterized protein</fullName>
    </submittedName>
</protein>
<reference evidence="2" key="1">
    <citation type="submission" date="2020-06" db="EMBL/GenBank/DDBJ databases">
        <authorList>
            <person name="Li T."/>
            <person name="Hu X."/>
            <person name="Zhang T."/>
            <person name="Song X."/>
            <person name="Zhang H."/>
            <person name="Dai N."/>
            <person name="Sheng W."/>
            <person name="Hou X."/>
            <person name="Wei L."/>
        </authorList>
    </citation>
    <scope>NUCLEOTIDE SEQUENCE</scope>
    <source>
        <strain evidence="2">KEN1</strain>
        <tissue evidence="2">Leaf</tissue>
    </source>
</reference>
<comment type="caution">
    <text evidence="2">The sequence shown here is derived from an EMBL/GenBank/DDBJ whole genome shotgun (WGS) entry which is preliminary data.</text>
</comment>
<dbReference type="AlphaFoldDB" id="A0AAW2U355"/>
<evidence type="ECO:0000313" key="2">
    <source>
        <dbReference type="EMBL" id="KAL0410973.1"/>
    </source>
</evidence>
<dbReference type="EMBL" id="JACGWN010000013">
    <property type="protein sequence ID" value="KAL0410973.1"/>
    <property type="molecule type" value="Genomic_DNA"/>
</dbReference>
<organism evidence="2">
    <name type="scientific">Sesamum latifolium</name>
    <dbReference type="NCBI Taxonomy" id="2727402"/>
    <lineage>
        <taxon>Eukaryota</taxon>
        <taxon>Viridiplantae</taxon>
        <taxon>Streptophyta</taxon>
        <taxon>Embryophyta</taxon>
        <taxon>Tracheophyta</taxon>
        <taxon>Spermatophyta</taxon>
        <taxon>Magnoliopsida</taxon>
        <taxon>eudicotyledons</taxon>
        <taxon>Gunneridae</taxon>
        <taxon>Pentapetalae</taxon>
        <taxon>asterids</taxon>
        <taxon>lamiids</taxon>
        <taxon>Lamiales</taxon>
        <taxon>Pedaliaceae</taxon>
        <taxon>Sesamum</taxon>
    </lineage>
</organism>
<name>A0AAW2U355_9LAMI</name>
<gene>
    <name evidence="2" type="ORF">Slati_3687000</name>
</gene>
<reference evidence="2" key="2">
    <citation type="journal article" date="2024" name="Plant">
        <title>Genomic evolution and insights into agronomic trait innovations of Sesamum species.</title>
        <authorList>
            <person name="Miao H."/>
            <person name="Wang L."/>
            <person name="Qu L."/>
            <person name="Liu H."/>
            <person name="Sun Y."/>
            <person name="Le M."/>
            <person name="Wang Q."/>
            <person name="Wei S."/>
            <person name="Zheng Y."/>
            <person name="Lin W."/>
            <person name="Duan Y."/>
            <person name="Cao H."/>
            <person name="Xiong S."/>
            <person name="Wang X."/>
            <person name="Wei L."/>
            <person name="Li C."/>
            <person name="Ma Q."/>
            <person name="Ju M."/>
            <person name="Zhao R."/>
            <person name="Li G."/>
            <person name="Mu C."/>
            <person name="Tian Q."/>
            <person name="Mei H."/>
            <person name="Zhang T."/>
            <person name="Gao T."/>
            <person name="Zhang H."/>
        </authorList>
    </citation>
    <scope>NUCLEOTIDE SEQUENCE</scope>
    <source>
        <strain evidence="2">KEN1</strain>
    </source>
</reference>
<accession>A0AAW2U355</accession>